<keyword evidence="2" id="KW-1185">Reference proteome</keyword>
<proteinExistence type="predicted"/>
<name>A0A7J5ZFW0_DISMA</name>
<protein>
    <submittedName>
        <fullName evidence="1">Uncharacterized protein</fullName>
    </submittedName>
</protein>
<gene>
    <name evidence="1" type="ORF">F7725_021926</name>
</gene>
<comment type="caution">
    <text evidence="1">The sequence shown here is derived from an EMBL/GenBank/DDBJ whole genome shotgun (WGS) entry which is preliminary data.</text>
</comment>
<dbReference type="AlphaFoldDB" id="A0A7J5ZFW0"/>
<sequence>MISRGTHFDLSGLADDAGQPVELIHKGLELIHHSGSQLHVQTLWISSHLAEQLLVGEDAVAVEASRPARRTKSSLTPGGEREKRRYKLVNKEVDGVTPVVLDVPAERGEAHAHIEPGHLHTRDVHIDVCEHRLLQHRHVVQVPARPPLPVPDRKPAAHVFRADVSAVLHETSSSMLLTRRQNSFSTNSVGTIWRDKAEIIRILPSCKREKPPIAPGASLRQEPLFGLHRIPVSIFLILLIQLLFLHRLLTDSLVHIFPIITFLI</sequence>
<evidence type="ECO:0000313" key="1">
    <source>
        <dbReference type="EMBL" id="KAF3859527.1"/>
    </source>
</evidence>
<accession>A0A7J5ZFW0</accession>
<dbReference type="Proteomes" id="UP000518266">
    <property type="component" value="Unassembled WGS sequence"/>
</dbReference>
<organism evidence="1 2">
    <name type="scientific">Dissostichus mawsoni</name>
    <name type="common">Antarctic cod</name>
    <dbReference type="NCBI Taxonomy" id="36200"/>
    <lineage>
        <taxon>Eukaryota</taxon>
        <taxon>Metazoa</taxon>
        <taxon>Chordata</taxon>
        <taxon>Craniata</taxon>
        <taxon>Vertebrata</taxon>
        <taxon>Euteleostomi</taxon>
        <taxon>Actinopterygii</taxon>
        <taxon>Neopterygii</taxon>
        <taxon>Teleostei</taxon>
        <taxon>Neoteleostei</taxon>
        <taxon>Acanthomorphata</taxon>
        <taxon>Eupercaria</taxon>
        <taxon>Perciformes</taxon>
        <taxon>Notothenioidei</taxon>
        <taxon>Nototheniidae</taxon>
        <taxon>Dissostichus</taxon>
    </lineage>
</organism>
<dbReference type="EMBL" id="JAAKFY010000003">
    <property type="protein sequence ID" value="KAF3859527.1"/>
    <property type="molecule type" value="Genomic_DNA"/>
</dbReference>
<reference evidence="1 2" key="1">
    <citation type="submission" date="2020-03" db="EMBL/GenBank/DDBJ databases">
        <title>Dissostichus mawsoni Genome sequencing and assembly.</title>
        <authorList>
            <person name="Park H."/>
        </authorList>
    </citation>
    <scope>NUCLEOTIDE SEQUENCE [LARGE SCALE GENOMIC DNA]</scope>
    <source>
        <strain evidence="1">DM0001</strain>
        <tissue evidence="1">Muscle</tissue>
    </source>
</reference>
<evidence type="ECO:0000313" key="2">
    <source>
        <dbReference type="Proteomes" id="UP000518266"/>
    </source>
</evidence>